<dbReference type="Proteomes" id="UP000198599">
    <property type="component" value="Unassembled WGS sequence"/>
</dbReference>
<dbReference type="EMBL" id="FOVP01000006">
    <property type="protein sequence ID" value="SFN62610.1"/>
    <property type="molecule type" value="Genomic_DNA"/>
</dbReference>
<accession>A0A1I5AJS7</accession>
<sequence>MDGWPPGERHNVVLKQLGTSALGIAHFQTRQQILLGDIVLFHAHRADEDGRALVKQFLQRGLLIAELFGIGLGRCLDAAIIQKHGQRVAAFHLLAAKCQRHIHTVAIIRRQVDEQRIVVTGKGGADAKKGDCGGCRGRFKLEHALSRVGWG</sequence>
<keyword evidence="2" id="KW-1185">Reference proteome</keyword>
<evidence type="ECO:0000313" key="2">
    <source>
        <dbReference type="Proteomes" id="UP000198599"/>
    </source>
</evidence>
<proteinExistence type="predicted"/>
<reference evidence="2" key="1">
    <citation type="submission" date="2016-10" db="EMBL/GenBank/DDBJ databases">
        <authorList>
            <person name="Varghese N."/>
            <person name="Submissions S."/>
        </authorList>
    </citation>
    <scope>NUCLEOTIDE SEQUENCE [LARGE SCALE GENOMIC DNA]</scope>
    <source>
        <strain evidence="2">DSM 28463</strain>
    </source>
</reference>
<dbReference type="AlphaFoldDB" id="A0A1I5AJS7"/>
<name>A0A1I5AJS7_9RHOB</name>
<organism evidence="1 2">
    <name type="scientific">Roseovarius lutimaris</name>
    <dbReference type="NCBI Taxonomy" id="1005928"/>
    <lineage>
        <taxon>Bacteria</taxon>
        <taxon>Pseudomonadati</taxon>
        <taxon>Pseudomonadota</taxon>
        <taxon>Alphaproteobacteria</taxon>
        <taxon>Rhodobacterales</taxon>
        <taxon>Roseobacteraceae</taxon>
        <taxon>Roseovarius</taxon>
    </lineage>
</organism>
<protein>
    <submittedName>
        <fullName evidence="1">Uncharacterized protein</fullName>
    </submittedName>
</protein>
<dbReference type="STRING" id="1005928.SAMN04487859_10636"/>
<gene>
    <name evidence="1" type="ORF">SAMN04487859_10636</name>
</gene>
<evidence type="ECO:0000313" key="1">
    <source>
        <dbReference type="EMBL" id="SFN62610.1"/>
    </source>
</evidence>